<dbReference type="OrthoDB" id="214902at2"/>
<dbReference type="KEGG" id="uli:ETAA1_42720"/>
<dbReference type="SUPFAM" id="SSF159894">
    <property type="entry name" value="YgaC/TfoX-N like"/>
    <property type="match status" value="1"/>
</dbReference>
<dbReference type="AlphaFoldDB" id="A0A517XXT9"/>
<dbReference type="EMBL" id="CP036273">
    <property type="protein sequence ID" value="QDU22294.1"/>
    <property type="molecule type" value="Genomic_DNA"/>
</dbReference>
<proteinExistence type="predicted"/>
<name>A0A517XXT9_9BACT</name>
<evidence type="ECO:0000259" key="1">
    <source>
        <dbReference type="Pfam" id="PF04993"/>
    </source>
</evidence>
<dbReference type="Pfam" id="PF04993">
    <property type="entry name" value="TfoX_N"/>
    <property type="match status" value="1"/>
</dbReference>
<keyword evidence="3" id="KW-1185">Reference proteome</keyword>
<protein>
    <recommendedName>
        <fullName evidence="1">TfoX N-terminal domain-containing protein</fullName>
    </recommendedName>
</protein>
<reference evidence="2 3" key="1">
    <citation type="submission" date="2019-02" db="EMBL/GenBank/DDBJ databases">
        <title>Deep-cultivation of Planctomycetes and their phenomic and genomic characterization uncovers novel biology.</title>
        <authorList>
            <person name="Wiegand S."/>
            <person name="Jogler M."/>
            <person name="Boedeker C."/>
            <person name="Pinto D."/>
            <person name="Vollmers J."/>
            <person name="Rivas-Marin E."/>
            <person name="Kohn T."/>
            <person name="Peeters S.H."/>
            <person name="Heuer A."/>
            <person name="Rast P."/>
            <person name="Oberbeckmann S."/>
            <person name="Bunk B."/>
            <person name="Jeske O."/>
            <person name="Meyerdierks A."/>
            <person name="Storesund J.E."/>
            <person name="Kallscheuer N."/>
            <person name="Luecker S."/>
            <person name="Lage O.M."/>
            <person name="Pohl T."/>
            <person name="Merkel B.J."/>
            <person name="Hornburger P."/>
            <person name="Mueller R.-W."/>
            <person name="Bruemmer F."/>
            <person name="Labrenz M."/>
            <person name="Spormann A.M."/>
            <person name="Op den Camp H."/>
            <person name="Overmann J."/>
            <person name="Amann R."/>
            <person name="Jetten M.S.M."/>
            <person name="Mascher T."/>
            <person name="Medema M.H."/>
            <person name="Devos D.P."/>
            <person name="Kaster A.-K."/>
            <person name="Ovreas L."/>
            <person name="Rohde M."/>
            <person name="Galperin M.Y."/>
            <person name="Jogler C."/>
        </authorList>
    </citation>
    <scope>NUCLEOTIDE SEQUENCE [LARGE SCALE GENOMIC DNA]</scope>
    <source>
        <strain evidence="2 3">ETA_A1</strain>
    </source>
</reference>
<dbReference type="InterPro" id="IPR007076">
    <property type="entry name" value="TfoX_N"/>
</dbReference>
<organism evidence="2 3">
    <name type="scientific">Urbifossiella limnaea</name>
    <dbReference type="NCBI Taxonomy" id="2528023"/>
    <lineage>
        <taxon>Bacteria</taxon>
        <taxon>Pseudomonadati</taxon>
        <taxon>Planctomycetota</taxon>
        <taxon>Planctomycetia</taxon>
        <taxon>Gemmatales</taxon>
        <taxon>Gemmataceae</taxon>
        <taxon>Urbifossiella</taxon>
    </lineage>
</organism>
<feature type="domain" description="TfoX N-terminal" evidence="1">
    <location>
        <begin position="19"/>
        <end position="101"/>
    </location>
</feature>
<accession>A0A517XXT9</accession>
<sequence>MHSDPGLVARVRDHIGRTRGVSEKVMFGGVAFFLDGNIVAGVWHEDLIARLGPAAADALDEPHVRPFDITGRPMTNWVMVDPDGIDTQRQLADWLGRALAFVGTLPAKPLKPRRS</sequence>
<dbReference type="RefSeq" id="WP_145241912.1">
    <property type="nucleotide sequence ID" value="NZ_CP036273.1"/>
</dbReference>
<gene>
    <name evidence="2" type="ORF">ETAA1_42720</name>
</gene>
<evidence type="ECO:0000313" key="2">
    <source>
        <dbReference type="EMBL" id="QDU22294.1"/>
    </source>
</evidence>
<evidence type="ECO:0000313" key="3">
    <source>
        <dbReference type="Proteomes" id="UP000319576"/>
    </source>
</evidence>
<dbReference type="Proteomes" id="UP000319576">
    <property type="component" value="Chromosome"/>
</dbReference>
<dbReference type="Gene3D" id="3.30.1460.30">
    <property type="entry name" value="YgaC/TfoX-N like chaperone"/>
    <property type="match status" value="1"/>
</dbReference>